<gene>
    <name evidence="3" type="ORF">SNAT2548_LOCUS31244</name>
</gene>
<evidence type="ECO:0000313" key="4">
    <source>
        <dbReference type="Proteomes" id="UP000604046"/>
    </source>
</evidence>
<evidence type="ECO:0000256" key="2">
    <source>
        <dbReference type="SAM" id="Phobius"/>
    </source>
</evidence>
<comment type="caution">
    <text evidence="3">The sequence shown here is derived from an EMBL/GenBank/DDBJ whole genome shotgun (WGS) entry which is preliminary data.</text>
</comment>
<protein>
    <recommendedName>
        <fullName evidence="5">PAS domain-containing protein</fullName>
    </recommendedName>
</protein>
<sequence>MVHMHLLPLLGGMMQYHQRRHDFRCLGWFVCLYVGHAVFLLVARGSVPATPKHARYTCSAIHFLVLVCVICSTGEEKDDYVARRDFLMQCQVILAIVFPDRTVLCLFAPLFLATCVGTTALVCGYDACGIWFWEQQLFHILLTCLIVPMVTEYIHRERIEAYIQAQNADLLVSAFRRMLKGVCDGDLLLDGQARICGDSSCLQRLLGTQDELTGKRFSDLIDEHQRFDDFLAESAKKNANHHGTPRCCRVALNGAEREVPVDVFHVELPKRLGTSADCHLLALIEDADARLRAEASQNLHADPAQNPLAHGPGPGLALSASESQSSCSSESYEMFEELSQLTLLLDCSTEMIDIKEAHARFARITDEAHMKLGMPTLKRLIRPSDWPAVQAQLSHLAHRGTTHKGTARSQTLPPMMLRVPGEQKRYVHAKGASVKAAYSGFRPQGVPAYLQLTLNKFHKRQVMAGVHEDPLEYLAANDLSYPGDVQRQDMCKREKLLKDGWNSPSKSPSRSPCPQIA</sequence>
<feature type="region of interest" description="Disordered" evidence="1">
    <location>
        <begin position="496"/>
        <end position="517"/>
    </location>
</feature>
<feature type="transmembrane region" description="Helical" evidence="2">
    <location>
        <begin position="23"/>
        <end position="42"/>
    </location>
</feature>
<keyword evidence="2" id="KW-1133">Transmembrane helix</keyword>
<feature type="compositionally biased region" description="Low complexity" evidence="1">
    <location>
        <begin position="503"/>
        <end position="517"/>
    </location>
</feature>
<keyword evidence="4" id="KW-1185">Reference proteome</keyword>
<organism evidence="3 4">
    <name type="scientific">Symbiodinium natans</name>
    <dbReference type="NCBI Taxonomy" id="878477"/>
    <lineage>
        <taxon>Eukaryota</taxon>
        <taxon>Sar</taxon>
        <taxon>Alveolata</taxon>
        <taxon>Dinophyceae</taxon>
        <taxon>Suessiales</taxon>
        <taxon>Symbiodiniaceae</taxon>
        <taxon>Symbiodinium</taxon>
    </lineage>
</organism>
<evidence type="ECO:0000256" key="1">
    <source>
        <dbReference type="SAM" id="MobiDB-lite"/>
    </source>
</evidence>
<feature type="region of interest" description="Disordered" evidence="1">
    <location>
        <begin position="301"/>
        <end position="323"/>
    </location>
</feature>
<dbReference type="AlphaFoldDB" id="A0A812U7T4"/>
<proteinExistence type="predicted"/>
<name>A0A812U7T4_9DINO</name>
<accession>A0A812U7T4</accession>
<keyword evidence="2" id="KW-0472">Membrane</keyword>
<reference evidence="3" key="1">
    <citation type="submission" date="2021-02" db="EMBL/GenBank/DDBJ databases">
        <authorList>
            <person name="Dougan E. K."/>
            <person name="Rhodes N."/>
            <person name="Thang M."/>
            <person name="Chan C."/>
        </authorList>
    </citation>
    <scope>NUCLEOTIDE SEQUENCE</scope>
</reference>
<evidence type="ECO:0000313" key="3">
    <source>
        <dbReference type="EMBL" id="CAE7555942.1"/>
    </source>
</evidence>
<dbReference type="EMBL" id="CAJNDS010002647">
    <property type="protein sequence ID" value="CAE7555942.1"/>
    <property type="molecule type" value="Genomic_DNA"/>
</dbReference>
<keyword evidence="2" id="KW-0812">Transmembrane</keyword>
<dbReference type="Proteomes" id="UP000604046">
    <property type="component" value="Unassembled WGS sequence"/>
</dbReference>
<evidence type="ECO:0008006" key="5">
    <source>
        <dbReference type="Google" id="ProtNLM"/>
    </source>
</evidence>